<gene>
    <name evidence="5" type="ORF">W97_01706</name>
</gene>
<dbReference type="InterPro" id="IPR013658">
    <property type="entry name" value="SGL"/>
</dbReference>
<dbReference type="PRINTS" id="PR01790">
    <property type="entry name" value="SMP30FAMILY"/>
</dbReference>
<feature type="binding site" evidence="3">
    <location>
        <position position="222"/>
    </location>
    <ligand>
        <name>a divalent metal cation</name>
        <dbReference type="ChEBI" id="CHEBI:60240"/>
    </ligand>
</feature>
<accession>R7YKZ2</accession>
<dbReference type="OMA" id="LWRCRAD"/>
<evidence type="ECO:0000313" key="6">
    <source>
        <dbReference type="Proteomes" id="UP000016924"/>
    </source>
</evidence>
<dbReference type="InterPro" id="IPR005511">
    <property type="entry name" value="SMP-30"/>
</dbReference>
<evidence type="ECO:0000256" key="1">
    <source>
        <dbReference type="ARBA" id="ARBA00008853"/>
    </source>
</evidence>
<evidence type="ECO:0000256" key="3">
    <source>
        <dbReference type="PIRSR" id="PIRSR605511-2"/>
    </source>
</evidence>
<feature type="binding site" evidence="3">
    <location>
        <position position="123"/>
    </location>
    <ligand>
        <name>substrate</name>
    </ligand>
</feature>
<reference evidence="6" key="1">
    <citation type="submission" date="2012-06" db="EMBL/GenBank/DDBJ databases">
        <title>The genome sequence of Coniosporium apollinis CBS 100218.</title>
        <authorList>
            <consortium name="The Broad Institute Genome Sequencing Platform"/>
            <person name="Cuomo C."/>
            <person name="Gorbushina A."/>
            <person name="Noack S."/>
            <person name="Walker B."/>
            <person name="Young S.K."/>
            <person name="Zeng Q."/>
            <person name="Gargeya S."/>
            <person name="Fitzgerald M."/>
            <person name="Haas B."/>
            <person name="Abouelleil A."/>
            <person name="Alvarado L."/>
            <person name="Arachchi H.M."/>
            <person name="Berlin A.M."/>
            <person name="Chapman S.B."/>
            <person name="Goldberg J."/>
            <person name="Griggs A."/>
            <person name="Gujja S."/>
            <person name="Hansen M."/>
            <person name="Howarth C."/>
            <person name="Imamovic A."/>
            <person name="Larimer J."/>
            <person name="McCowan C."/>
            <person name="Montmayeur A."/>
            <person name="Murphy C."/>
            <person name="Neiman D."/>
            <person name="Pearson M."/>
            <person name="Priest M."/>
            <person name="Roberts A."/>
            <person name="Saif S."/>
            <person name="Shea T."/>
            <person name="Sisk P."/>
            <person name="Sykes S."/>
            <person name="Wortman J."/>
            <person name="Nusbaum C."/>
            <person name="Birren B."/>
        </authorList>
    </citation>
    <scope>NUCLEOTIDE SEQUENCE [LARGE SCALE GENOMIC DNA]</scope>
    <source>
        <strain evidence="6">CBS 100218</strain>
    </source>
</reference>
<dbReference type="Pfam" id="PF08450">
    <property type="entry name" value="SGL"/>
    <property type="match status" value="1"/>
</dbReference>
<dbReference type="PANTHER" id="PTHR10907">
    <property type="entry name" value="REGUCALCIN"/>
    <property type="match status" value="1"/>
</dbReference>
<dbReference type="RefSeq" id="XP_007777801.1">
    <property type="nucleotide sequence ID" value="XM_007779611.1"/>
</dbReference>
<dbReference type="GeneID" id="19899017"/>
<name>R7YKZ2_CONA1</name>
<sequence length="317" mass="35517">MSDIKTYTVSKPYLKIDCGLGEAPFWEEKANTLRFVDIVKSKVHTIDLNEGPSSHKVLADLDISIGCTADIEGNDDEFVFGGKHGYGILNRKTAEYRYIKKYWTEEEINDGKHGGKENRMRGNDGAVDSQGRFWVSTMNDPLVTDPIDEGVLFRLDPDMTLHRMLEGVSIPNGITWSPDDKTFYFADGPTANIFAYDYDTATGNISNKRVFFHIEDEGSAPDGHCIDEEGYMWTAVFGSGKVLRISPEGKLVAEIKLPTRSISCPAFVGEDLFITSAEEEEPDKYPESAKLQGSLFKCSVGIKGRKLYRFKYQGERV</sequence>
<keyword evidence="3" id="KW-0862">Zinc</keyword>
<dbReference type="EMBL" id="JH767559">
    <property type="protein sequence ID" value="EON62484.1"/>
    <property type="molecule type" value="Genomic_DNA"/>
</dbReference>
<dbReference type="GO" id="GO:0005509">
    <property type="term" value="F:calcium ion binding"/>
    <property type="evidence" value="ECO:0007669"/>
    <property type="project" value="TreeGrafter"/>
</dbReference>
<feature type="binding site" evidence="3">
    <location>
        <position position="121"/>
    </location>
    <ligand>
        <name>substrate</name>
    </ligand>
</feature>
<feature type="active site" description="Proton donor/acceptor" evidence="2">
    <location>
        <position position="222"/>
    </location>
</feature>
<dbReference type="PANTHER" id="PTHR10907:SF47">
    <property type="entry name" value="REGUCALCIN"/>
    <property type="match status" value="1"/>
</dbReference>
<dbReference type="GO" id="GO:0004341">
    <property type="term" value="F:gluconolactonase activity"/>
    <property type="evidence" value="ECO:0007669"/>
    <property type="project" value="TreeGrafter"/>
</dbReference>
<dbReference type="Proteomes" id="UP000016924">
    <property type="component" value="Unassembled WGS sequence"/>
</dbReference>
<dbReference type="Gene3D" id="2.120.10.30">
    <property type="entry name" value="TolB, C-terminal domain"/>
    <property type="match status" value="1"/>
</dbReference>
<evidence type="ECO:0000313" key="5">
    <source>
        <dbReference type="EMBL" id="EON62484.1"/>
    </source>
</evidence>
<dbReference type="InterPro" id="IPR011042">
    <property type="entry name" value="6-blade_b-propeller_TolB-like"/>
</dbReference>
<evidence type="ECO:0000259" key="4">
    <source>
        <dbReference type="Pfam" id="PF08450"/>
    </source>
</evidence>
<protein>
    <recommendedName>
        <fullName evidence="4">SMP-30/Gluconolactonase/LRE-like region domain-containing protein</fullName>
    </recommendedName>
</protein>
<dbReference type="AlphaFoldDB" id="R7YKZ2"/>
<dbReference type="OrthoDB" id="423498at2759"/>
<feature type="binding site" evidence="3">
    <location>
        <position position="22"/>
    </location>
    <ligand>
        <name>a divalent metal cation</name>
        <dbReference type="ChEBI" id="CHEBI:60240"/>
    </ligand>
</feature>
<dbReference type="SUPFAM" id="SSF63829">
    <property type="entry name" value="Calcium-dependent phosphotriesterase"/>
    <property type="match status" value="1"/>
</dbReference>
<dbReference type="STRING" id="1168221.R7YKZ2"/>
<feature type="domain" description="SMP-30/Gluconolactonase/LRE-like region" evidence="4">
    <location>
        <begin position="20"/>
        <end position="277"/>
    </location>
</feature>
<dbReference type="HOGENOM" id="CLU_036110_3_0_1"/>
<evidence type="ECO:0000256" key="2">
    <source>
        <dbReference type="PIRSR" id="PIRSR605511-1"/>
    </source>
</evidence>
<dbReference type="eggNOG" id="KOG4499">
    <property type="taxonomic scope" value="Eukaryota"/>
</dbReference>
<proteinExistence type="inferred from homology"/>
<comment type="cofactor">
    <cofactor evidence="3">
        <name>Zn(2+)</name>
        <dbReference type="ChEBI" id="CHEBI:29105"/>
    </cofactor>
    <text evidence="3">Binds 1 divalent metal cation per subunit.</text>
</comment>
<keyword evidence="3" id="KW-0479">Metal-binding</keyword>
<organism evidence="5 6">
    <name type="scientific">Coniosporium apollinis (strain CBS 100218)</name>
    <name type="common">Rock-inhabiting black yeast</name>
    <dbReference type="NCBI Taxonomy" id="1168221"/>
    <lineage>
        <taxon>Eukaryota</taxon>
        <taxon>Fungi</taxon>
        <taxon>Dikarya</taxon>
        <taxon>Ascomycota</taxon>
        <taxon>Pezizomycotina</taxon>
        <taxon>Dothideomycetes</taxon>
        <taxon>Dothideomycetes incertae sedis</taxon>
        <taxon>Coniosporium</taxon>
    </lineage>
</organism>
<keyword evidence="6" id="KW-1185">Reference proteome</keyword>
<feature type="binding site" evidence="3">
    <location>
        <position position="172"/>
    </location>
    <ligand>
        <name>a divalent metal cation</name>
        <dbReference type="ChEBI" id="CHEBI:60240"/>
    </ligand>
</feature>
<comment type="similarity">
    <text evidence="1">Belongs to the SMP-30/CGR1 family.</text>
</comment>